<evidence type="ECO:0000313" key="1">
    <source>
        <dbReference type="EMBL" id="JAH93915.1"/>
    </source>
</evidence>
<accession>A0A0E9WWB7</accession>
<reference evidence="1" key="2">
    <citation type="journal article" date="2015" name="Fish Shellfish Immunol.">
        <title>Early steps in the European eel (Anguilla anguilla)-Vibrio vulnificus interaction in the gills: Role of the RtxA13 toxin.</title>
        <authorList>
            <person name="Callol A."/>
            <person name="Pajuelo D."/>
            <person name="Ebbesson L."/>
            <person name="Teles M."/>
            <person name="MacKenzie S."/>
            <person name="Amaro C."/>
        </authorList>
    </citation>
    <scope>NUCLEOTIDE SEQUENCE</scope>
</reference>
<sequence length="101" mass="11154">MTHNCHPSPTENIHSHSGGYIYRTCNFAAVTPVQGSSVLKLSSYTGVENHEGSRHNTSYLYTGITGYFSTMCCVRPFTGEIRSPIVPTNKVDSVQLVWQNS</sequence>
<protein>
    <submittedName>
        <fullName evidence="1">Uncharacterized protein</fullName>
    </submittedName>
</protein>
<name>A0A0E9WWB7_ANGAN</name>
<proteinExistence type="predicted"/>
<organism evidence="1">
    <name type="scientific">Anguilla anguilla</name>
    <name type="common">European freshwater eel</name>
    <name type="synonym">Muraena anguilla</name>
    <dbReference type="NCBI Taxonomy" id="7936"/>
    <lineage>
        <taxon>Eukaryota</taxon>
        <taxon>Metazoa</taxon>
        <taxon>Chordata</taxon>
        <taxon>Craniata</taxon>
        <taxon>Vertebrata</taxon>
        <taxon>Euteleostomi</taxon>
        <taxon>Actinopterygii</taxon>
        <taxon>Neopterygii</taxon>
        <taxon>Teleostei</taxon>
        <taxon>Anguilliformes</taxon>
        <taxon>Anguillidae</taxon>
        <taxon>Anguilla</taxon>
    </lineage>
</organism>
<dbReference type="AlphaFoldDB" id="A0A0E9WWB7"/>
<reference evidence="1" key="1">
    <citation type="submission" date="2014-11" db="EMBL/GenBank/DDBJ databases">
        <authorList>
            <person name="Amaro Gonzalez C."/>
        </authorList>
    </citation>
    <scope>NUCLEOTIDE SEQUENCE</scope>
</reference>
<dbReference type="EMBL" id="GBXM01014662">
    <property type="protein sequence ID" value="JAH93915.1"/>
    <property type="molecule type" value="Transcribed_RNA"/>
</dbReference>